<dbReference type="AlphaFoldDB" id="A0A8D8AD42"/>
<reference evidence="1" key="1">
    <citation type="submission" date="2021-05" db="EMBL/GenBank/DDBJ databases">
        <authorList>
            <person name="Alioto T."/>
            <person name="Alioto T."/>
            <person name="Gomez Garrido J."/>
        </authorList>
    </citation>
    <scope>NUCLEOTIDE SEQUENCE</scope>
</reference>
<name>A0A8D8AD42_CULPI</name>
<proteinExistence type="predicted"/>
<sequence length="247" mass="28125">MANVLQLNLGVQKLRMIRLERPHIRPHGPVHLQQHVPVRFNLPQLIVRNPRRNRLLLLVGRAKVQRNVTPRQINPTRIDVAPVHVVRFGNFKHTRLVHHKVLRGTAPKNGLLLDDERPRPVAVGLQQRGQRALDIAGPDGFVLLEQDAQHRTVVGNHDPERFHQDVGGYLVLRRMGRIGVQRDLNGQIAGVVPLDVQLAKHRPHVVGLGRQIRHQRHIGLQPEHDLAVCGKKVKRTDTPPEQQCRCH</sequence>
<organism evidence="1">
    <name type="scientific">Culex pipiens</name>
    <name type="common">House mosquito</name>
    <dbReference type="NCBI Taxonomy" id="7175"/>
    <lineage>
        <taxon>Eukaryota</taxon>
        <taxon>Metazoa</taxon>
        <taxon>Ecdysozoa</taxon>
        <taxon>Arthropoda</taxon>
        <taxon>Hexapoda</taxon>
        <taxon>Insecta</taxon>
        <taxon>Pterygota</taxon>
        <taxon>Neoptera</taxon>
        <taxon>Endopterygota</taxon>
        <taxon>Diptera</taxon>
        <taxon>Nematocera</taxon>
        <taxon>Culicoidea</taxon>
        <taxon>Culicidae</taxon>
        <taxon>Culicinae</taxon>
        <taxon>Culicini</taxon>
        <taxon>Culex</taxon>
        <taxon>Culex</taxon>
    </lineage>
</organism>
<evidence type="ECO:0000313" key="1">
    <source>
        <dbReference type="EMBL" id="CAG6454793.1"/>
    </source>
</evidence>
<dbReference type="EMBL" id="HBUE01027402">
    <property type="protein sequence ID" value="CAG6454793.1"/>
    <property type="molecule type" value="Transcribed_RNA"/>
</dbReference>
<accession>A0A8D8AD42</accession>
<protein>
    <submittedName>
        <fullName evidence="1">(northern house mosquito) hypothetical protein</fullName>
    </submittedName>
</protein>